<dbReference type="AlphaFoldDB" id="A0A2A3E820"/>
<dbReference type="EMBL" id="KZ288336">
    <property type="protein sequence ID" value="PBC27855.1"/>
    <property type="molecule type" value="Genomic_DNA"/>
</dbReference>
<feature type="chain" id="PRO_5013036819" description="Protein TsetseEP domain-containing protein" evidence="1">
    <location>
        <begin position="17"/>
        <end position="232"/>
    </location>
</feature>
<evidence type="ECO:0008006" key="4">
    <source>
        <dbReference type="Google" id="ProtNLM"/>
    </source>
</evidence>
<accession>A0A2A3E820</accession>
<proteinExistence type="predicted"/>
<evidence type="ECO:0000256" key="1">
    <source>
        <dbReference type="SAM" id="SignalP"/>
    </source>
</evidence>
<protein>
    <recommendedName>
        <fullName evidence="4">Protein TsetseEP domain-containing protein</fullName>
    </recommendedName>
</protein>
<keyword evidence="1" id="KW-0732">Signal</keyword>
<dbReference type="OrthoDB" id="7697005at2759"/>
<reference evidence="2 3" key="1">
    <citation type="submission" date="2014-07" db="EMBL/GenBank/DDBJ databases">
        <title>Genomic and transcriptomic analysis on Apis cerana provide comprehensive insights into honey bee biology.</title>
        <authorList>
            <person name="Diao Q."/>
            <person name="Sun L."/>
            <person name="Zheng H."/>
            <person name="Zheng H."/>
            <person name="Xu S."/>
            <person name="Wang S."/>
            <person name="Zeng Z."/>
            <person name="Hu F."/>
            <person name="Su S."/>
            <person name="Wu J."/>
        </authorList>
    </citation>
    <scope>NUCLEOTIDE SEQUENCE [LARGE SCALE GENOMIC DNA]</scope>
    <source>
        <tissue evidence="2">Pupae without intestine</tissue>
    </source>
</reference>
<evidence type="ECO:0000313" key="2">
    <source>
        <dbReference type="EMBL" id="PBC27855.1"/>
    </source>
</evidence>
<keyword evidence="3" id="KW-1185">Reference proteome</keyword>
<sequence>MKLFIFFCFLVTLCAAQWPGNSLQQASEAVKKAKNSVQTILSDLNRSKSSIKRDAEQKIYSYQTQSANQMLNNRNFILNYIKEKREEANKSNKNADDCLDAVTNKVNNAYQKEYSSLNQCKNQAMQSIEAELQVLDAQEIIGKNLLNELDRVVLDCYNSNTMQMVNCIFIKVGYINQKIRQYEQEISQAIRQIQNNQLKILSMQASCNSNAQSRLQSVTSQAIYDTTDCLKD</sequence>
<dbReference type="Proteomes" id="UP000242457">
    <property type="component" value="Unassembled WGS sequence"/>
</dbReference>
<feature type="signal peptide" evidence="1">
    <location>
        <begin position="1"/>
        <end position="16"/>
    </location>
</feature>
<gene>
    <name evidence="2" type="ORF">APICC_06703</name>
</gene>
<organism evidence="2 3">
    <name type="scientific">Apis cerana cerana</name>
    <name type="common">Oriental honeybee</name>
    <dbReference type="NCBI Taxonomy" id="94128"/>
    <lineage>
        <taxon>Eukaryota</taxon>
        <taxon>Metazoa</taxon>
        <taxon>Ecdysozoa</taxon>
        <taxon>Arthropoda</taxon>
        <taxon>Hexapoda</taxon>
        <taxon>Insecta</taxon>
        <taxon>Pterygota</taxon>
        <taxon>Neoptera</taxon>
        <taxon>Endopterygota</taxon>
        <taxon>Hymenoptera</taxon>
        <taxon>Apocrita</taxon>
        <taxon>Aculeata</taxon>
        <taxon>Apoidea</taxon>
        <taxon>Anthophila</taxon>
        <taxon>Apidae</taxon>
        <taxon>Apis</taxon>
    </lineage>
</organism>
<name>A0A2A3E820_APICC</name>
<evidence type="ECO:0000313" key="3">
    <source>
        <dbReference type="Proteomes" id="UP000242457"/>
    </source>
</evidence>